<organism evidence="1 2">
    <name type="scientific">Deinococcus budaensis</name>
    <dbReference type="NCBI Taxonomy" id="1665626"/>
    <lineage>
        <taxon>Bacteria</taxon>
        <taxon>Thermotogati</taxon>
        <taxon>Deinococcota</taxon>
        <taxon>Deinococci</taxon>
        <taxon>Deinococcales</taxon>
        <taxon>Deinococcaceae</taxon>
        <taxon>Deinococcus</taxon>
    </lineage>
</organism>
<protein>
    <submittedName>
        <fullName evidence="1">Uncharacterized protein</fullName>
    </submittedName>
</protein>
<accession>A0A7W8GF60</accession>
<dbReference type="AlphaFoldDB" id="A0A7W8GF60"/>
<keyword evidence="2" id="KW-1185">Reference proteome</keyword>
<proteinExistence type="predicted"/>
<dbReference type="Proteomes" id="UP000525389">
    <property type="component" value="Unassembled WGS sequence"/>
</dbReference>
<dbReference type="EMBL" id="JACHFN010000005">
    <property type="protein sequence ID" value="MBB5234173.1"/>
    <property type="molecule type" value="Genomic_DNA"/>
</dbReference>
<comment type="caution">
    <text evidence="1">The sequence shown here is derived from an EMBL/GenBank/DDBJ whole genome shotgun (WGS) entry which is preliminary data.</text>
</comment>
<evidence type="ECO:0000313" key="1">
    <source>
        <dbReference type="EMBL" id="MBB5234173.1"/>
    </source>
</evidence>
<sequence length="129" mass="14069">MLVTHELANKARRQLAPDRSVFVQVGHVHGGLLVASAFDLVMPGTPPLNMFNVSGRVSGWPEERQGELRVRLLVEAADLPSTLALTAPQHLPWLGSLQLEHGVQVIGELRQVNGTLVIDATRVERLLST</sequence>
<reference evidence="1 2" key="1">
    <citation type="submission" date="2020-08" db="EMBL/GenBank/DDBJ databases">
        <title>Genomic Encyclopedia of Type Strains, Phase IV (KMG-IV): sequencing the most valuable type-strain genomes for metagenomic binning, comparative biology and taxonomic classification.</title>
        <authorList>
            <person name="Goeker M."/>
        </authorList>
    </citation>
    <scope>NUCLEOTIDE SEQUENCE [LARGE SCALE GENOMIC DNA]</scope>
    <source>
        <strain evidence="1 2">DSM 101791</strain>
    </source>
</reference>
<dbReference type="RefSeq" id="WP_184027676.1">
    <property type="nucleotide sequence ID" value="NZ_JACHFN010000005.1"/>
</dbReference>
<name>A0A7W8GF60_9DEIO</name>
<gene>
    <name evidence="1" type="ORF">HNQ09_001611</name>
</gene>
<evidence type="ECO:0000313" key="2">
    <source>
        <dbReference type="Proteomes" id="UP000525389"/>
    </source>
</evidence>